<feature type="domain" description="Thioredoxin" evidence="2">
    <location>
        <begin position="181"/>
        <end position="320"/>
    </location>
</feature>
<dbReference type="SUPFAM" id="SSF52833">
    <property type="entry name" value="Thioredoxin-like"/>
    <property type="match status" value="1"/>
</dbReference>
<dbReference type="InterPro" id="IPR013766">
    <property type="entry name" value="Thioredoxin_domain"/>
</dbReference>
<feature type="chain" id="PRO_5003303892" evidence="1">
    <location>
        <begin position="21"/>
        <end position="320"/>
    </location>
</feature>
<evidence type="ECO:0000313" key="4">
    <source>
        <dbReference type="Proteomes" id="UP000018439"/>
    </source>
</evidence>
<dbReference type="PROSITE" id="PS51257">
    <property type="entry name" value="PROKAR_LIPOPROTEIN"/>
    <property type="match status" value="1"/>
</dbReference>
<sequence length="320" mass="37591">MKRTIFYSSFIFLFILTACGNTKTSKIPQENKSTNTKSEVLITEFPYPEIPIIYTQAEDRGKFLSEHYWDNLNFGDSSVQYNQDMIEQSWVNWIDLMQQFNPKREDYTSLLKNFYTQLDTQDSTAFRQFYELADKYLYFANSPLRNDKLYIPICEVLLASKNLSDTEKEHINFIYEVIQKNNEGEKVQDFTFTTLTGKKGQLSQVQSNKYILLFFNDPSCNVCAHTVEVLKESPLVNKLIQNKILQIVSINPEDNFEEWKEHSKDFPKEWISGYDKDLTITLNRLYDLRATPSLYLLDKDKKVILKDKALEEILATLEQI</sequence>
<dbReference type="STRING" id="679937.Bcop_0895"/>
<dbReference type="Gene3D" id="3.40.30.10">
    <property type="entry name" value="Glutaredoxin"/>
    <property type="match status" value="1"/>
</dbReference>
<keyword evidence="4" id="KW-1185">Reference proteome</keyword>
<dbReference type="InterPro" id="IPR036249">
    <property type="entry name" value="Thioredoxin-like_sf"/>
</dbReference>
<dbReference type="Proteomes" id="UP000018439">
    <property type="component" value="Chromosome"/>
</dbReference>
<dbReference type="Pfam" id="PF17127">
    <property type="entry name" value="DUF5106"/>
    <property type="match status" value="1"/>
</dbReference>
<dbReference type="PROSITE" id="PS51352">
    <property type="entry name" value="THIOREDOXIN_2"/>
    <property type="match status" value="1"/>
</dbReference>
<evidence type="ECO:0000259" key="2">
    <source>
        <dbReference type="PROSITE" id="PS51352"/>
    </source>
</evidence>
<dbReference type="Pfam" id="PF13905">
    <property type="entry name" value="Thioredoxin_8"/>
    <property type="match status" value="1"/>
</dbReference>
<dbReference type="eggNOG" id="COG0526">
    <property type="taxonomic scope" value="Bacteria"/>
</dbReference>
<dbReference type="EMBL" id="CM001167">
    <property type="protein sequence ID" value="EGJ71106.1"/>
    <property type="molecule type" value="Genomic_DNA"/>
</dbReference>
<evidence type="ECO:0000256" key="1">
    <source>
        <dbReference type="SAM" id="SignalP"/>
    </source>
</evidence>
<dbReference type="InterPro" id="IPR033395">
    <property type="entry name" value="DUF5106"/>
</dbReference>
<protein>
    <submittedName>
        <fullName evidence="3">Alkyl hydroperoxide reductase/ Thiol specific antioxidant/ Mal allergen</fullName>
    </submittedName>
</protein>
<keyword evidence="1" id="KW-0732">Signal</keyword>
<name>F3ZU05_9BACE</name>
<organism evidence="3 4">
    <name type="scientific">Bacteroides coprosuis DSM 18011</name>
    <dbReference type="NCBI Taxonomy" id="679937"/>
    <lineage>
        <taxon>Bacteria</taxon>
        <taxon>Pseudomonadati</taxon>
        <taxon>Bacteroidota</taxon>
        <taxon>Bacteroidia</taxon>
        <taxon>Bacteroidales</taxon>
        <taxon>Bacteroidaceae</taxon>
        <taxon>Bacteroides</taxon>
    </lineage>
</organism>
<dbReference type="HOGENOM" id="CLU_072057_0_0_10"/>
<reference evidence="3 4" key="1">
    <citation type="journal article" date="2011" name="Stand. Genomic Sci.">
        <title>Non-contiguous finished genome sequence of Bacteroides coprosuis type strain (PC139).</title>
        <authorList>
            <person name="Land M."/>
            <person name="Held B."/>
            <person name="Gronow S."/>
            <person name="Abt B."/>
            <person name="Lucas S."/>
            <person name="Del Rio T.G."/>
            <person name="Nolan M."/>
            <person name="Tice H."/>
            <person name="Cheng J.F."/>
            <person name="Pitluck S."/>
            <person name="Liolios K."/>
            <person name="Pagani I."/>
            <person name="Ivanova N."/>
            <person name="Mavromatis K."/>
            <person name="Mikhailova N."/>
            <person name="Pati A."/>
            <person name="Tapia R."/>
            <person name="Han C."/>
            <person name="Goodwin L."/>
            <person name="Chen A."/>
            <person name="Palaniappan K."/>
            <person name="Hauser L."/>
            <person name="Brambilla E.M."/>
            <person name="Rohde M."/>
            <person name="Goker M."/>
            <person name="Detter J.C."/>
            <person name="Woyke T."/>
            <person name="Bristow J."/>
            <person name="Eisen J.A."/>
            <person name="Markowitz V."/>
            <person name="Hugenholtz P."/>
            <person name="Kyrpides N.C."/>
            <person name="Klenk H.P."/>
            <person name="Lapidus A."/>
        </authorList>
    </citation>
    <scope>NUCLEOTIDE SEQUENCE</scope>
    <source>
        <strain evidence="3 4">DSM 18011</strain>
    </source>
</reference>
<dbReference type="AlphaFoldDB" id="F3ZU05"/>
<proteinExistence type="predicted"/>
<gene>
    <name evidence="3" type="ORF">Bcop_0895</name>
</gene>
<dbReference type="InterPro" id="IPR012336">
    <property type="entry name" value="Thioredoxin-like_fold"/>
</dbReference>
<feature type="signal peptide" evidence="1">
    <location>
        <begin position="1"/>
        <end position="20"/>
    </location>
</feature>
<accession>F3ZU05</accession>
<evidence type="ECO:0000313" key="3">
    <source>
        <dbReference type="EMBL" id="EGJ71106.1"/>
    </source>
</evidence>
<dbReference type="OrthoDB" id="9805634at2"/>